<dbReference type="InterPro" id="IPR008963">
    <property type="entry name" value="Purple_acid_Pase-like_N"/>
</dbReference>
<dbReference type="AlphaFoldDB" id="A0AAW7YY37"/>
<accession>A0AAW7YY37</accession>
<feature type="non-terminal residue" evidence="2">
    <location>
        <position position="77"/>
    </location>
</feature>
<gene>
    <name evidence="2" type="ORF">Q4528_16220</name>
</gene>
<keyword evidence="3" id="KW-1185">Reference proteome</keyword>
<dbReference type="Proteomes" id="UP001170310">
    <property type="component" value="Unassembled WGS sequence"/>
</dbReference>
<feature type="non-terminal residue" evidence="2">
    <location>
        <position position="1"/>
    </location>
</feature>
<reference evidence="2" key="1">
    <citation type="submission" date="2023-07" db="EMBL/GenBank/DDBJ databases">
        <title>Genome content predicts the carbon catabolic preferences of heterotrophic bacteria.</title>
        <authorList>
            <person name="Gralka M."/>
        </authorList>
    </citation>
    <scope>NUCLEOTIDE SEQUENCE</scope>
    <source>
        <strain evidence="2">E2R20</strain>
    </source>
</reference>
<protein>
    <submittedName>
        <fullName evidence="2">Fibronectin type III domain-containing protein</fullName>
    </submittedName>
</protein>
<proteinExistence type="predicted"/>
<dbReference type="CDD" id="cd00063">
    <property type="entry name" value="FN3"/>
    <property type="match status" value="1"/>
</dbReference>
<evidence type="ECO:0000313" key="2">
    <source>
        <dbReference type="EMBL" id="MDO6575655.1"/>
    </source>
</evidence>
<organism evidence="2 3">
    <name type="scientific">Staphylococcus pasteuri_A</name>
    <dbReference type="NCBI Taxonomy" id="3062664"/>
    <lineage>
        <taxon>Bacteria</taxon>
        <taxon>Bacillati</taxon>
        <taxon>Bacillota</taxon>
        <taxon>Bacilli</taxon>
        <taxon>Bacillales</taxon>
        <taxon>Staphylococcaceae</taxon>
        <taxon>Staphylococcus</taxon>
    </lineage>
</organism>
<dbReference type="InterPro" id="IPR003961">
    <property type="entry name" value="FN3_dom"/>
</dbReference>
<dbReference type="Gene3D" id="2.60.40.380">
    <property type="entry name" value="Purple acid phosphatase-like, N-terminal"/>
    <property type="match status" value="1"/>
</dbReference>
<sequence length="77" mass="8748">LGEGWGKVHHITLTNLQADTEYQYKVIGPNGKFSAEYAFKTASTNMDYSRFLVVGDMQDEQGEQRWHDIAQAISSEH</sequence>
<dbReference type="InterPro" id="IPR015914">
    <property type="entry name" value="PAPs_N"/>
</dbReference>
<name>A0AAW7YY37_9STAP</name>
<dbReference type="EMBL" id="JAUOQO010001023">
    <property type="protein sequence ID" value="MDO6575655.1"/>
    <property type="molecule type" value="Genomic_DNA"/>
</dbReference>
<dbReference type="SUPFAM" id="SSF49363">
    <property type="entry name" value="Purple acid phosphatase, N-terminal domain"/>
    <property type="match status" value="1"/>
</dbReference>
<dbReference type="RefSeq" id="WP_303522818.1">
    <property type="nucleotide sequence ID" value="NZ_JAUOQO010001023.1"/>
</dbReference>
<dbReference type="GO" id="GO:0003993">
    <property type="term" value="F:acid phosphatase activity"/>
    <property type="evidence" value="ECO:0007669"/>
    <property type="project" value="InterPro"/>
</dbReference>
<evidence type="ECO:0000259" key="1">
    <source>
        <dbReference type="Pfam" id="PF16656"/>
    </source>
</evidence>
<comment type="caution">
    <text evidence="2">The sequence shown here is derived from an EMBL/GenBank/DDBJ whole genome shotgun (WGS) entry which is preliminary data.</text>
</comment>
<feature type="domain" description="Purple acid phosphatase N-terminal" evidence="1">
    <location>
        <begin position="6"/>
        <end position="41"/>
    </location>
</feature>
<evidence type="ECO:0000313" key="3">
    <source>
        <dbReference type="Proteomes" id="UP001170310"/>
    </source>
</evidence>
<dbReference type="GO" id="GO:0046872">
    <property type="term" value="F:metal ion binding"/>
    <property type="evidence" value="ECO:0007669"/>
    <property type="project" value="InterPro"/>
</dbReference>
<dbReference type="Pfam" id="PF16656">
    <property type="entry name" value="Pur_ac_phosph_N"/>
    <property type="match status" value="1"/>
</dbReference>